<dbReference type="InterPro" id="IPR010656">
    <property type="entry name" value="DctM"/>
</dbReference>
<feature type="transmembrane region" description="Helical" evidence="7">
    <location>
        <begin position="315"/>
        <end position="346"/>
    </location>
</feature>
<keyword evidence="6 7" id="KW-0472">Membrane</keyword>
<evidence type="ECO:0000256" key="4">
    <source>
        <dbReference type="ARBA" id="ARBA00022692"/>
    </source>
</evidence>
<dbReference type="InterPro" id="IPR004681">
    <property type="entry name" value="TRAP_DctM"/>
</dbReference>
<dbReference type="EMBL" id="SAXX01000025">
    <property type="protein sequence ID" value="TXJ29945.1"/>
    <property type="molecule type" value="Genomic_DNA"/>
</dbReference>
<keyword evidence="2" id="KW-1003">Cell membrane</keyword>
<feature type="transmembrane region" description="Helical" evidence="7">
    <location>
        <begin position="358"/>
        <end position="383"/>
    </location>
</feature>
<feature type="transmembrane region" description="Helical" evidence="7">
    <location>
        <begin position="94"/>
        <end position="123"/>
    </location>
</feature>
<evidence type="ECO:0000256" key="7">
    <source>
        <dbReference type="SAM" id="Phobius"/>
    </source>
</evidence>
<organism evidence="11 12">
    <name type="scientific">Brachyspira aalborgi</name>
    <dbReference type="NCBI Taxonomy" id="29522"/>
    <lineage>
        <taxon>Bacteria</taxon>
        <taxon>Pseudomonadati</taxon>
        <taxon>Spirochaetota</taxon>
        <taxon>Spirochaetia</taxon>
        <taxon>Brachyspirales</taxon>
        <taxon>Brachyspiraceae</taxon>
        <taxon>Brachyspira</taxon>
    </lineage>
</organism>
<evidence type="ECO:0000256" key="1">
    <source>
        <dbReference type="ARBA" id="ARBA00004429"/>
    </source>
</evidence>
<evidence type="ECO:0000313" key="14">
    <source>
        <dbReference type="Proteomes" id="UP000325002"/>
    </source>
</evidence>
<dbReference type="AlphaFoldDB" id="A0A5C8F5R7"/>
<dbReference type="PANTHER" id="PTHR33362">
    <property type="entry name" value="SIALIC ACID TRAP TRANSPORTER PERMEASE PROTEIN SIAT-RELATED"/>
    <property type="match status" value="1"/>
</dbReference>
<evidence type="ECO:0000313" key="9">
    <source>
        <dbReference type="EMBL" id="TXJ29945.1"/>
    </source>
</evidence>
<proteinExistence type="predicted"/>
<feature type="domain" description="TRAP C4-dicarboxylate transport system permease DctM subunit" evidence="8">
    <location>
        <begin position="6"/>
        <end position="416"/>
    </location>
</feature>
<feature type="transmembrane region" description="Helical" evidence="7">
    <location>
        <begin position="403"/>
        <end position="427"/>
    </location>
</feature>
<dbReference type="GO" id="GO:0022857">
    <property type="term" value="F:transmembrane transporter activity"/>
    <property type="evidence" value="ECO:0007669"/>
    <property type="project" value="TreeGrafter"/>
</dbReference>
<evidence type="ECO:0000313" key="10">
    <source>
        <dbReference type="EMBL" id="TXJ39880.1"/>
    </source>
</evidence>
<feature type="transmembrane region" description="Helical" evidence="7">
    <location>
        <begin position="54"/>
        <end position="74"/>
    </location>
</feature>
<dbReference type="RefSeq" id="WP_147526260.1">
    <property type="nucleotide sequence ID" value="NZ_SAXX01000025.1"/>
</dbReference>
<reference evidence="11" key="2">
    <citation type="submission" date="2019-01" db="EMBL/GenBank/DDBJ databases">
        <authorList>
            <person name="Thorell K."/>
        </authorList>
    </citation>
    <scope>NUCLEOTIDE SEQUENCE</scope>
    <source>
        <strain evidence="11">PC3714II</strain>
        <strain evidence="10">PC3997IV</strain>
        <strain evidence="9">PC5538III-lc</strain>
    </source>
</reference>
<feature type="transmembrane region" description="Helical" evidence="7">
    <location>
        <begin position="135"/>
        <end position="162"/>
    </location>
</feature>
<dbReference type="GO" id="GO:0005886">
    <property type="term" value="C:plasma membrane"/>
    <property type="evidence" value="ECO:0007669"/>
    <property type="project" value="UniProtKB-SubCell"/>
</dbReference>
<feature type="transmembrane region" description="Helical" evidence="7">
    <location>
        <begin position="6"/>
        <end position="33"/>
    </location>
</feature>
<dbReference type="EMBL" id="SAYD01000012">
    <property type="protein sequence ID" value="TXJ39880.1"/>
    <property type="molecule type" value="Genomic_DNA"/>
</dbReference>
<feature type="transmembrane region" description="Helical" evidence="7">
    <location>
        <begin position="168"/>
        <end position="193"/>
    </location>
</feature>
<evidence type="ECO:0000259" key="8">
    <source>
        <dbReference type="Pfam" id="PF06808"/>
    </source>
</evidence>
<dbReference type="Pfam" id="PF06808">
    <property type="entry name" value="DctM"/>
    <property type="match status" value="1"/>
</dbReference>
<dbReference type="EMBL" id="SAYG01000006">
    <property type="protein sequence ID" value="TXJ45655.1"/>
    <property type="molecule type" value="Genomic_DNA"/>
</dbReference>
<evidence type="ECO:0000313" key="12">
    <source>
        <dbReference type="Proteomes" id="UP000324574"/>
    </source>
</evidence>
<comment type="caution">
    <text evidence="11">The sequence shown here is derived from an EMBL/GenBank/DDBJ whole genome shotgun (WGS) entry which is preliminary data.</text>
</comment>
<gene>
    <name evidence="9" type="ORF">EPJ69_11960</name>
    <name evidence="11" type="ORF">EPJ70_04520</name>
    <name evidence="10" type="ORF">EPJ81_03110</name>
</gene>
<evidence type="ECO:0000256" key="2">
    <source>
        <dbReference type="ARBA" id="ARBA00022475"/>
    </source>
</evidence>
<keyword evidence="3" id="KW-0997">Cell inner membrane</keyword>
<dbReference type="Proteomes" id="UP000325002">
    <property type="component" value="Unassembled WGS sequence"/>
</dbReference>
<evidence type="ECO:0000313" key="13">
    <source>
        <dbReference type="Proteomes" id="UP000324707"/>
    </source>
</evidence>
<dbReference type="Proteomes" id="UP000324707">
    <property type="component" value="Unassembled WGS sequence"/>
</dbReference>
<protein>
    <submittedName>
        <fullName evidence="11">TRAP transporter large permease</fullName>
    </submittedName>
</protein>
<evidence type="ECO:0000256" key="5">
    <source>
        <dbReference type="ARBA" id="ARBA00022989"/>
    </source>
</evidence>
<sequence length="430" mass="45657">MIGWLFGSFVVLLLIGTPIAASLGLAAVCTIIMCGMRMNLMVVAQTMFSGMTSYQLMAIPLFILCGNLMCDGGLSKKIVDFIGLFCRKSKGSLSYITILASAFFAAISGSSPATTAAIGGVMAPEMIKNGYDEDFTLATAAAAGTLGQIIPPSVGMVSYAVLAEVSVGTLFLAGFGPGILMAIFMIIYANYYVKKNPNIKSMGEKPTLREGVKVFVQSIWALVMPIIILGGIYTGLFTPTESGAIAAIYGFICAKWIYKTFKWSDLPNVLINTAVGSGTIMLVLGSVQTFSVVLTRGNIPHALAEAMLSITTSKIILLLLFNIILLIAGMFLNAVSAIALFTPILLPIMTKVGVDPYLVGIVMIVNLGVGMITPPVGNCLYVACGMSKTLTFEQISKACIPYIIALTIALFIITYIEIVPMGLIWLFGAR</sequence>
<accession>A0A5C8F5R7</accession>
<name>A0A5C8F5R7_9SPIR</name>
<comment type="subcellular location">
    <subcellularLocation>
        <location evidence="1">Cell inner membrane</location>
        <topology evidence="1">Multi-pass membrane protein</topology>
    </subcellularLocation>
</comment>
<feature type="transmembrane region" description="Helical" evidence="7">
    <location>
        <begin position="270"/>
        <end position="295"/>
    </location>
</feature>
<keyword evidence="4 7" id="KW-0812">Transmembrane</keyword>
<reference evidence="12 13" key="1">
    <citation type="journal article" date="1992" name="Lakartidningen">
        <title>[Penicillin V and not amoxicillin is the first choice preparation in acute otitis].</title>
        <authorList>
            <person name="Kamme C."/>
            <person name="Lundgren K."/>
            <person name="Prellner K."/>
        </authorList>
    </citation>
    <scope>NUCLEOTIDE SEQUENCE [LARGE SCALE GENOMIC DNA]</scope>
    <source>
        <strain evidence="11 12">PC3714II</strain>
        <strain evidence="10 14">PC3997IV</strain>
        <strain evidence="9 13">PC5538III-lc</strain>
    </source>
</reference>
<feature type="transmembrane region" description="Helical" evidence="7">
    <location>
        <begin position="214"/>
        <end position="236"/>
    </location>
</feature>
<evidence type="ECO:0000256" key="3">
    <source>
        <dbReference type="ARBA" id="ARBA00022519"/>
    </source>
</evidence>
<keyword evidence="5 7" id="KW-1133">Transmembrane helix</keyword>
<dbReference type="NCBIfam" id="TIGR00786">
    <property type="entry name" value="dctM"/>
    <property type="match status" value="1"/>
</dbReference>
<dbReference type="Proteomes" id="UP000324574">
    <property type="component" value="Unassembled WGS sequence"/>
</dbReference>
<evidence type="ECO:0000313" key="11">
    <source>
        <dbReference type="EMBL" id="TXJ45655.1"/>
    </source>
</evidence>
<evidence type="ECO:0000256" key="6">
    <source>
        <dbReference type="ARBA" id="ARBA00023136"/>
    </source>
</evidence>
<dbReference type="PANTHER" id="PTHR33362:SF2">
    <property type="entry name" value="TRAP TRANSPORTER LARGE PERMEASE PROTEIN"/>
    <property type="match status" value="1"/>
</dbReference>
<dbReference type="PIRSF" id="PIRSF006066">
    <property type="entry name" value="HI0050"/>
    <property type="match status" value="1"/>
</dbReference>